<dbReference type="PANTHER" id="PTHR43544">
    <property type="entry name" value="SHORT-CHAIN DEHYDROGENASE/REDUCTASE"/>
    <property type="match status" value="1"/>
</dbReference>
<dbReference type="VEuPathDB" id="FungiDB:PITG_21297"/>
<dbReference type="InterPro" id="IPR002347">
    <property type="entry name" value="SDR_fam"/>
</dbReference>
<dbReference type="KEGG" id="pif:PITG_21297"/>
<dbReference type="InterPro" id="IPR036291">
    <property type="entry name" value="NAD(P)-bd_dom_sf"/>
</dbReference>
<keyword evidence="2" id="KW-0560">Oxidoreductase</keyword>
<dbReference type="HOGENOM" id="CLU_010194_9_1_1"/>
<dbReference type="InterPro" id="IPR020904">
    <property type="entry name" value="Sc_DH/Rdtase_CS"/>
</dbReference>
<keyword evidence="5" id="KW-1185">Reference proteome</keyword>
<reference evidence="5" key="1">
    <citation type="journal article" date="2009" name="Nature">
        <title>Genome sequence and analysis of the Irish potato famine pathogen Phytophthora infestans.</title>
        <authorList>
            <consortium name="The Broad Institute Genome Sequencing Platform"/>
            <person name="Haas B.J."/>
            <person name="Kamoun S."/>
            <person name="Zody M.C."/>
            <person name="Jiang R.H."/>
            <person name="Handsaker R.E."/>
            <person name="Cano L.M."/>
            <person name="Grabherr M."/>
            <person name="Kodira C.D."/>
            <person name="Raffaele S."/>
            <person name="Torto-Alalibo T."/>
            <person name="Bozkurt T.O."/>
            <person name="Ah-Fong A.M."/>
            <person name="Alvarado L."/>
            <person name="Anderson V.L."/>
            <person name="Armstrong M.R."/>
            <person name="Avrova A."/>
            <person name="Baxter L."/>
            <person name="Beynon J."/>
            <person name="Boevink P.C."/>
            <person name="Bollmann S.R."/>
            <person name="Bos J.I."/>
            <person name="Bulone V."/>
            <person name="Cai G."/>
            <person name="Cakir C."/>
            <person name="Carrington J.C."/>
            <person name="Chawner M."/>
            <person name="Conti L."/>
            <person name="Costanzo S."/>
            <person name="Ewan R."/>
            <person name="Fahlgren N."/>
            <person name="Fischbach M.A."/>
            <person name="Fugelstad J."/>
            <person name="Gilroy E.M."/>
            <person name="Gnerre S."/>
            <person name="Green P.J."/>
            <person name="Grenville-Briggs L.J."/>
            <person name="Griffith J."/>
            <person name="Grunwald N.J."/>
            <person name="Horn K."/>
            <person name="Horner N.R."/>
            <person name="Hu C.H."/>
            <person name="Huitema E."/>
            <person name="Jeong D.H."/>
            <person name="Jones A.M."/>
            <person name="Jones J.D."/>
            <person name="Jones R.W."/>
            <person name="Karlsson E.K."/>
            <person name="Kunjeti S.G."/>
            <person name="Lamour K."/>
            <person name="Liu Z."/>
            <person name="Ma L."/>
            <person name="Maclean D."/>
            <person name="Chibucos M.C."/>
            <person name="McDonald H."/>
            <person name="McWalters J."/>
            <person name="Meijer H.J."/>
            <person name="Morgan W."/>
            <person name="Morris P.F."/>
            <person name="Munro C.A."/>
            <person name="O'Neill K."/>
            <person name="Ospina-Giraldo M."/>
            <person name="Pinzon A."/>
            <person name="Pritchard L."/>
            <person name="Ramsahoye B."/>
            <person name="Ren Q."/>
            <person name="Restrepo S."/>
            <person name="Roy S."/>
            <person name="Sadanandom A."/>
            <person name="Savidor A."/>
            <person name="Schornack S."/>
            <person name="Schwartz D.C."/>
            <person name="Schumann U.D."/>
            <person name="Schwessinger B."/>
            <person name="Seyer L."/>
            <person name="Sharpe T."/>
            <person name="Silvar C."/>
            <person name="Song J."/>
            <person name="Studholme D.J."/>
            <person name="Sykes S."/>
            <person name="Thines M."/>
            <person name="van de Vondervoort P.J."/>
            <person name="Phuntumart V."/>
            <person name="Wawra S."/>
            <person name="Weide R."/>
            <person name="Win J."/>
            <person name="Young C."/>
            <person name="Zhou S."/>
            <person name="Fry W."/>
            <person name="Meyers B.C."/>
            <person name="van West P."/>
            <person name="Ristaino J."/>
            <person name="Govers F."/>
            <person name="Birch P.R."/>
            <person name="Whisson S.C."/>
            <person name="Judelson H.S."/>
            <person name="Nusbaum C."/>
        </authorList>
    </citation>
    <scope>NUCLEOTIDE SEQUENCE [LARGE SCALE GENOMIC DNA]</scope>
    <source>
        <strain evidence="5">T30-4</strain>
    </source>
</reference>
<accession>D0P469</accession>
<comment type="similarity">
    <text evidence="3">Belongs to the short-chain dehydrogenases/reductases (SDR) family.</text>
</comment>
<dbReference type="AlphaFoldDB" id="D0P469"/>
<organism evidence="4 5">
    <name type="scientific">Phytophthora infestans (strain T30-4)</name>
    <name type="common">Potato late blight agent</name>
    <dbReference type="NCBI Taxonomy" id="403677"/>
    <lineage>
        <taxon>Eukaryota</taxon>
        <taxon>Sar</taxon>
        <taxon>Stramenopiles</taxon>
        <taxon>Oomycota</taxon>
        <taxon>Peronosporomycetes</taxon>
        <taxon>Peronosporales</taxon>
        <taxon>Peronosporaceae</taxon>
        <taxon>Phytophthora</taxon>
    </lineage>
</organism>
<evidence type="ECO:0000256" key="2">
    <source>
        <dbReference type="ARBA" id="ARBA00023002"/>
    </source>
</evidence>
<dbReference type="InterPro" id="IPR051468">
    <property type="entry name" value="Fungal_SecMetab_SDRs"/>
</dbReference>
<protein>
    <submittedName>
        <fullName evidence="4">Short chain dehydrogenase, putative</fullName>
    </submittedName>
</protein>
<dbReference type="RefSeq" id="XP_002894909.1">
    <property type="nucleotide sequence ID" value="XM_002894863.1"/>
</dbReference>
<evidence type="ECO:0000256" key="1">
    <source>
        <dbReference type="ARBA" id="ARBA00022857"/>
    </source>
</evidence>
<dbReference type="OMA" id="FKHAGYG"/>
<keyword evidence="1" id="KW-0521">NADP</keyword>
<sequence length="244" mass="25709">MASAKKTILITGSTRGIGLGFLKALAPFKIIAMDTSDEASILEAARQLEGQPIDLPINNAGIALPSALKTCTKDTLMRQLEVNAVGPFLLSRALLPNLQLAAKTNGGAFVVQLSSALGSIGSFTKDTENFFKLTAYGYASSKTALNMITRSLAFELQPSGIVVVSVHPGYVDTDMTRGKASLKPEDSVAAITGLIAKLNTESTGKFFNLDPQIPVAELSCGLEESYAAERKSEQSSKAAPIGRL</sequence>
<name>D0P469_PHYIT</name>
<dbReference type="Proteomes" id="UP000006643">
    <property type="component" value="Unassembled WGS sequence"/>
</dbReference>
<dbReference type="EMBL" id="DS028499">
    <property type="protein sequence ID" value="EEY63286.1"/>
    <property type="molecule type" value="Genomic_DNA"/>
</dbReference>
<evidence type="ECO:0000256" key="3">
    <source>
        <dbReference type="RuleBase" id="RU000363"/>
    </source>
</evidence>
<dbReference type="SUPFAM" id="SSF51735">
    <property type="entry name" value="NAD(P)-binding Rossmann-fold domains"/>
    <property type="match status" value="1"/>
</dbReference>
<dbReference type="Pfam" id="PF00106">
    <property type="entry name" value="adh_short"/>
    <property type="match status" value="1"/>
</dbReference>
<dbReference type="PRINTS" id="PR00080">
    <property type="entry name" value="SDRFAMILY"/>
</dbReference>
<dbReference type="PRINTS" id="PR00081">
    <property type="entry name" value="GDHRDH"/>
</dbReference>
<dbReference type="GeneID" id="9477940"/>
<dbReference type="GO" id="GO:0016491">
    <property type="term" value="F:oxidoreductase activity"/>
    <property type="evidence" value="ECO:0007669"/>
    <property type="project" value="UniProtKB-KW"/>
</dbReference>
<dbReference type="PROSITE" id="PS00061">
    <property type="entry name" value="ADH_SHORT"/>
    <property type="match status" value="1"/>
</dbReference>
<dbReference type="OrthoDB" id="1933717at2759"/>
<dbReference type="InParanoid" id="D0P469"/>
<gene>
    <name evidence="4" type="ORF">PITG_21297</name>
</gene>
<dbReference type="PANTHER" id="PTHR43544:SF7">
    <property type="entry name" value="NADB-LER2"/>
    <property type="match status" value="1"/>
</dbReference>
<dbReference type="GO" id="GO:0005737">
    <property type="term" value="C:cytoplasm"/>
    <property type="evidence" value="ECO:0007669"/>
    <property type="project" value="TreeGrafter"/>
</dbReference>
<dbReference type="eggNOG" id="KOG1611">
    <property type="taxonomic scope" value="Eukaryota"/>
</dbReference>
<evidence type="ECO:0000313" key="4">
    <source>
        <dbReference type="EMBL" id="EEY63286.1"/>
    </source>
</evidence>
<dbReference type="Gene3D" id="3.40.50.720">
    <property type="entry name" value="NAD(P)-binding Rossmann-like Domain"/>
    <property type="match status" value="1"/>
</dbReference>
<evidence type="ECO:0000313" key="5">
    <source>
        <dbReference type="Proteomes" id="UP000006643"/>
    </source>
</evidence>
<proteinExistence type="inferred from homology"/>